<dbReference type="Proteomes" id="UP000596742">
    <property type="component" value="Unassembled WGS sequence"/>
</dbReference>
<accession>A0A8B6DNP6</accession>
<proteinExistence type="predicted"/>
<evidence type="ECO:0000313" key="2">
    <source>
        <dbReference type="EMBL" id="VDI21999.1"/>
    </source>
</evidence>
<evidence type="ECO:0000313" key="3">
    <source>
        <dbReference type="Proteomes" id="UP000596742"/>
    </source>
</evidence>
<evidence type="ECO:0000256" key="1">
    <source>
        <dbReference type="SAM" id="MobiDB-lite"/>
    </source>
</evidence>
<feature type="compositionally biased region" description="Low complexity" evidence="1">
    <location>
        <begin position="99"/>
        <end position="119"/>
    </location>
</feature>
<sequence>MQPKIPLILSRPHVWSHNTNYVGAVGLHSENSSAARARTLSIDKRLNKVISVLKDMERKDIRKIEKSKRDIENSMLVYTEKMKQINASKRQIAKSPEQSDSNSSHSTSTLASPGSSPGSDKYSPRTQNVSPVKSRRVSLPKIGLSTPRNINKRRLSSVSDSEALPNSLSQNRSRLLQETSSRSLTFSENKESDKPKNKTEDCEDNHIEISPFPFESFDYGNLKYGTDEKPTISQRDRLHRKRINYRQFQDEKEIERQRILMKKKQLPESDPFDHRKDILRQQAENKRAALLLEKARQEAVKNKKDVCNSFCYSFAMEELMKKSDPLAYIASEKDFISKVEVDKNGTIKQTLGPAVLTIIGVDELKNYQGMRIKWSAKYRSHNKEENEQSGDSFLPPITVGGQKYNFSRETTREHENLHIHRLDTQSTISKKKQNRRRKLKAAMSSKG</sequence>
<feature type="compositionally biased region" description="Basic and acidic residues" evidence="1">
    <location>
        <begin position="188"/>
        <end position="202"/>
    </location>
</feature>
<organism evidence="2 3">
    <name type="scientific">Mytilus galloprovincialis</name>
    <name type="common">Mediterranean mussel</name>
    <dbReference type="NCBI Taxonomy" id="29158"/>
    <lineage>
        <taxon>Eukaryota</taxon>
        <taxon>Metazoa</taxon>
        <taxon>Spiralia</taxon>
        <taxon>Lophotrochozoa</taxon>
        <taxon>Mollusca</taxon>
        <taxon>Bivalvia</taxon>
        <taxon>Autobranchia</taxon>
        <taxon>Pteriomorphia</taxon>
        <taxon>Mytilida</taxon>
        <taxon>Mytiloidea</taxon>
        <taxon>Mytilidae</taxon>
        <taxon>Mytilinae</taxon>
        <taxon>Mytilus</taxon>
    </lineage>
</organism>
<comment type="caution">
    <text evidence="2">The sequence shown here is derived from an EMBL/GenBank/DDBJ whole genome shotgun (WGS) entry which is preliminary data.</text>
</comment>
<feature type="compositionally biased region" description="Basic residues" evidence="1">
    <location>
        <begin position="429"/>
        <end position="440"/>
    </location>
</feature>
<dbReference type="AlphaFoldDB" id="A0A8B6DNP6"/>
<keyword evidence="3" id="KW-1185">Reference proteome</keyword>
<dbReference type="OrthoDB" id="6157734at2759"/>
<feature type="compositionally biased region" description="Basic and acidic residues" evidence="1">
    <location>
        <begin position="409"/>
        <end position="423"/>
    </location>
</feature>
<dbReference type="EMBL" id="UYJE01003748">
    <property type="protein sequence ID" value="VDI21999.1"/>
    <property type="molecule type" value="Genomic_DNA"/>
</dbReference>
<feature type="region of interest" description="Disordered" evidence="1">
    <location>
        <begin position="87"/>
        <end position="202"/>
    </location>
</feature>
<feature type="compositionally biased region" description="Polar residues" evidence="1">
    <location>
        <begin position="156"/>
        <end position="187"/>
    </location>
</feature>
<feature type="region of interest" description="Disordered" evidence="1">
    <location>
        <begin position="409"/>
        <end position="447"/>
    </location>
</feature>
<protein>
    <submittedName>
        <fullName evidence="2">Uncharacterized protein</fullName>
    </submittedName>
</protein>
<gene>
    <name evidence="2" type="ORF">MGAL_10B084468</name>
</gene>
<reference evidence="2" key="1">
    <citation type="submission" date="2018-11" db="EMBL/GenBank/DDBJ databases">
        <authorList>
            <person name="Alioto T."/>
            <person name="Alioto T."/>
        </authorList>
    </citation>
    <scope>NUCLEOTIDE SEQUENCE</scope>
</reference>
<name>A0A8B6DNP6_MYTGA</name>